<evidence type="ECO:0000313" key="2">
    <source>
        <dbReference type="Proteomes" id="UP000694892"/>
    </source>
</evidence>
<sequence>MNAMPISDRKGHIIHRFSITVCHHWTKNIMGHRTSIGETKAMLTNEKLKMYKLFKKKRNQNKLELQLHRIILQ</sequence>
<name>A0A974I483_XENLA</name>
<dbReference type="AlphaFoldDB" id="A0A974I483"/>
<reference evidence="2" key="1">
    <citation type="journal article" date="2016" name="Nature">
        <title>Genome evolution in the allotetraploid frog Xenopus laevis.</title>
        <authorList>
            <person name="Session A.M."/>
            <person name="Uno Y."/>
            <person name="Kwon T."/>
            <person name="Chapman J.A."/>
            <person name="Toyoda A."/>
            <person name="Takahashi S."/>
            <person name="Fukui A."/>
            <person name="Hikosaka A."/>
            <person name="Suzuki A."/>
            <person name="Kondo M."/>
            <person name="van Heeringen S.J."/>
            <person name="Quigley I."/>
            <person name="Heinz S."/>
            <person name="Ogino H."/>
            <person name="Ochi H."/>
            <person name="Hellsten U."/>
            <person name="Lyons J.B."/>
            <person name="Simakov O."/>
            <person name="Putnam N."/>
            <person name="Stites J."/>
            <person name="Kuroki Y."/>
            <person name="Tanaka T."/>
            <person name="Michiue T."/>
            <person name="Watanabe M."/>
            <person name="Bogdanovic O."/>
            <person name="Lister R."/>
            <person name="Georgiou G."/>
            <person name="Paranjpe S.S."/>
            <person name="van Kruijsbergen I."/>
            <person name="Shu S."/>
            <person name="Carlson J."/>
            <person name="Kinoshita T."/>
            <person name="Ohta Y."/>
            <person name="Mawaribuchi S."/>
            <person name="Jenkins J."/>
            <person name="Grimwood J."/>
            <person name="Schmutz J."/>
            <person name="Mitros T."/>
            <person name="Mozaffari S.V."/>
            <person name="Suzuki Y."/>
            <person name="Haramoto Y."/>
            <person name="Yamamoto T.S."/>
            <person name="Takagi C."/>
            <person name="Heald R."/>
            <person name="Miller K."/>
            <person name="Haudenschild C."/>
            <person name="Kitzman J."/>
            <person name="Nakayama T."/>
            <person name="Izutsu Y."/>
            <person name="Robert J."/>
            <person name="Fortriede J."/>
            <person name="Burns K."/>
            <person name="Lotay V."/>
            <person name="Karimi K."/>
            <person name="Yasuoka Y."/>
            <person name="Dichmann D.S."/>
            <person name="Flajnik M.F."/>
            <person name="Houston D.W."/>
            <person name="Shendure J."/>
            <person name="DuPasquier L."/>
            <person name="Vize P.D."/>
            <person name="Zorn A.M."/>
            <person name="Ito M."/>
            <person name="Marcotte E.M."/>
            <person name="Wallingford J.B."/>
            <person name="Ito Y."/>
            <person name="Asashima M."/>
            <person name="Ueno N."/>
            <person name="Matsuda Y."/>
            <person name="Veenstra G.J."/>
            <person name="Fujiyama A."/>
            <person name="Harland R.M."/>
            <person name="Taira M."/>
            <person name="Rokhsar D.S."/>
        </authorList>
    </citation>
    <scope>NUCLEOTIDE SEQUENCE [LARGE SCALE GENOMIC DNA]</scope>
    <source>
        <strain evidence="2">J</strain>
    </source>
</reference>
<dbReference type="EMBL" id="CM004466">
    <property type="protein sequence ID" value="OCU00562.1"/>
    <property type="molecule type" value="Genomic_DNA"/>
</dbReference>
<dbReference type="Proteomes" id="UP000694892">
    <property type="component" value="Chromosome 1L"/>
</dbReference>
<proteinExistence type="predicted"/>
<protein>
    <submittedName>
        <fullName evidence="1">Uncharacterized protein</fullName>
    </submittedName>
</protein>
<gene>
    <name evidence="1" type="ORF">XELAEV_18006340mg</name>
</gene>
<accession>A0A974I483</accession>
<organism evidence="1 2">
    <name type="scientific">Xenopus laevis</name>
    <name type="common">African clawed frog</name>
    <dbReference type="NCBI Taxonomy" id="8355"/>
    <lineage>
        <taxon>Eukaryota</taxon>
        <taxon>Metazoa</taxon>
        <taxon>Chordata</taxon>
        <taxon>Craniata</taxon>
        <taxon>Vertebrata</taxon>
        <taxon>Euteleostomi</taxon>
        <taxon>Amphibia</taxon>
        <taxon>Batrachia</taxon>
        <taxon>Anura</taxon>
        <taxon>Pipoidea</taxon>
        <taxon>Pipidae</taxon>
        <taxon>Xenopodinae</taxon>
        <taxon>Xenopus</taxon>
        <taxon>Xenopus</taxon>
    </lineage>
</organism>
<evidence type="ECO:0000313" key="1">
    <source>
        <dbReference type="EMBL" id="OCU00562.1"/>
    </source>
</evidence>